<dbReference type="STRING" id="1235802.C823_00545"/>
<dbReference type="InterPro" id="IPR000805">
    <property type="entry name" value="Glyco_hydro_26"/>
</dbReference>
<reference evidence="7 8" key="1">
    <citation type="journal article" date="2014" name="Genome Announc.">
        <title>Draft genome sequences of the altered schaedler flora, a defined bacterial community from gnotobiotic mice.</title>
        <authorList>
            <person name="Wannemuehler M.J."/>
            <person name="Overstreet A.M."/>
            <person name="Ward D.V."/>
            <person name="Phillips G.J."/>
        </authorList>
    </citation>
    <scope>NUCLEOTIDE SEQUENCE [LARGE SCALE GENOMIC DNA]</scope>
    <source>
        <strain evidence="7 8">ASF492</strain>
    </source>
</reference>
<dbReference type="InterPro" id="IPR005087">
    <property type="entry name" value="CBM11"/>
</dbReference>
<organism evidence="7 8">
    <name type="scientific">Eubacterium plexicaudatum ASF492</name>
    <dbReference type="NCBI Taxonomy" id="1235802"/>
    <lineage>
        <taxon>Bacteria</taxon>
        <taxon>Bacillati</taxon>
        <taxon>Bacillota</taxon>
        <taxon>Clostridia</taxon>
        <taxon>Eubacteriales</taxon>
        <taxon>Eubacteriaceae</taxon>
        <taxon>Eubacterium</taxon>
    </lineage>
</organism>
<dbReference type="PANTHER" id="PTHR40079:SF4">
    <property type="entry name" value="GH26 DOMAIN-CONTAINING PROTEIN-RELATED"/>
    <property type="match status" value="1"/>
</dbReference>
<feature type="active site" description="Proton donor" evidence="4">
    <location>
        <position position="443"/>
    </location>
</feature>
<keyword evidence="2 4" id="KW-0378">Hydrolase</keyword>
<evidence type="ECO:0000256" key="5">
    <source>
        <dbReference type="SAM" id="SignalP"/>
    </source>
</evidence>
<comment type="caution">
    <text evidence="7">The sequence shown here is derived from an EMBL/GenBank/DDBJ whole genome shotgun (WGS) entry which is preliminary data.</text>
</comment>
<dbReference type="Pfam" id="PF03425">
    <property type="entry name" value="CBM_11"/>
    <property type="match status" value="1"/>
</dbReference>
<dbReference type="InterPro" id="IPR008979">
    <property type="entry name" value="Galactose-bd-like_sf"/>
</dbReference>
<dbReference type="GO" id="GO:0008810">
    <property type="term" value="F:cellulase activity"/>
    <property type="evidence" value="ECO:0007669"/>
    <property type="project" value="InterPro"/>
</dbReference>
<dbReference type="PRINTS" id="PR00739">
    <property type="entry name" value="GLHYDRLASE26"/>
</dbReference>
<dbReference type="eggNOG" id="COG4124">
    <property type="taxonomic scope" value="Bacteria"/>
</dbReference>
<evidence type="ECO:0000259" key="6">
    <source>
        <dbReference type="PROSITE" id="PS51764"/>
    </source>
</evidence>
<dbReference type="Gene3D" id="2.60.120.260">
    <property type="entry name" value="Galactose-binding domain-like"/>
    <property type="match status" value="1"/>
</dbReference>
<feature type="signal peptide" evidence="5">
    <location>
        <begin position="1"/>
        <end position="23"/>
    </location>
</feature>
<feature type="domain" description="GH26" evidence="6">
    <location>
        <begin position="261"/>
        <end position="641"/>
    </location>
</feature>
<gene>
    <name evidence="7" type="ORF">C823_00545</name>
</gene>
<evidence type="ECO:0000256" key="4">
    <source>
        <dbReference type="PROSITE-ProRule" id="PRU01100"/>
    </source>
</evidence>
<dbReference type="GO" id="GO:0006080">
    <property type="term" value="P:substituted mannan metabolic process"/>
    <property type="evidence" value="ECO:0007669"/>
    <property type="project" value="InterPro"/>
</dbReference>
<dbReference type="GO" id="GO:0016985">
    <property type="term" value="F:mannan endo-1,4-beta-mannosidase activity"/>
    <property type="evidence" value="ECO:0007669"/>
    <property type="project" value="InterPro"/>
</dbReference>
<keyword evidence="8" id="KW-1185">Reference proteome</keyword>
<dbReference type="SUPFAM" id="SSF49785">
    <property type="entry name" value="Galactose-binding domain-like"/>
    <property type="match status" value="2"/>
</dbReference>
<comment type="similarity">
    <text evidence="1 4">Belongs to the glycosyl hydrolase 26 family.</text>
</comment>
<dbReference type="PANTHER" id="PTHR40079">
    <property type="entry name" value="MANNAN ENDO-1,4-BETA-MANNOSIDASE E-RELATED"/>
    <property type="match status" value="1"/>
</dbReference>
<keyword evidence="3 4" id="KW-0326">Glycosidase</keyword>
<feature type="active site" description="Nucleophile" evidence="4">
    <location>
        <position position="551"/>
    </location>
</feature>
<dbReference type="SUPFAM" id="SSF51445">
    <property type="entry name" value="(Trans)glycosidases"/>
    <property type="match status" value="1"/>
</dbReference>
<evidence type="ECO:0000313" key="7">
    <source>
        <dbReference type="EMBL" id="EMZ37057.1"/>
    </source>
</evidence>
<evidence type="ECO:0000313" key="8">
    <source>
        <dbReference type="Proteomes" id="UP000012589"/>
    </source>
</evidence>
<proteinExistence type="inferred from homology"/>
<evidence type="ECO:0000256" key="1">
    <source>
        <dbReference type="ARBA" id="ARBA00007754"/>
    </source>
</evidence>
<sequence length="958" mass="104406">MTVVTRKRAAALAAILGVTGAIASAPVSISVFANGQEQEMITGFDFDSGIDGWYYGSGWEYDYTAKDSSSVEADNGQLKFNVDYTNDKDKGWSQAAAVWEPQDGKGVNLSGATGITMKLIYDGSKMTSGSFAVKVFCDEGLDASADVDISAAEQLADGRKQVPVSISFDALGSAASDVKKFALQLIGKTTDYKGAVWFDDIRIIKEAQPDVSVDSTIAAKPAQEQQVEVSDGMLVTRQKDGSVRKTKLASDVTLADPSADLSVRRIYAYLKAVGSSDSVIYGHQNDISHKAGSKELSNSDTKDVTGSISGIFGIDTLSLTGNEYSVERYNEEFQASLEDTAKNRVKAAAELTNAAVKEGAIVTLSAHMPNFANVEKNTEYKIGEPTYAKYDFSGYSPNDTSNDPINQILPGGAYNKVYTAYLDMIADYAKQVRSAVLFRPFHENTGSWFWWGAAFCDPETYKNVYRYTVEYLRDTKNVHNMLYEYGPSSEAESIKEYEVRYPGDDYVDLVGFDMYDRKPVDDGVFMQNLKKELAVVERFAKQHGKLVAVTETGAANDAAPGDNQTALLKTGNGNKDWYAQVLDIVSQSEASYFLLWANFSKTDGFYTPYADSVNADGSLHGHELLDSFLSFYNDDRSIFAADQKAVLTSNALGKVTNKTDAFAVQGYLTTPLPSARILKATDISAKITASAAKGSKKPKLLIVAKSDKGKVKLTPKADGKGIYTARLTEKQLKTLGQGVGTLALYINGERMQRYSVIYNIKAPKADPYLIDGFENYYGIDDQLTGAWTVNADTGCKVELSHTTKKKSDGNYGLQFTYDETETGWGGATISKEVDWFDCNALQFYMVPDGKNQKTVIQINANGVTYEVYLQEYEAFRTNGSNPVMVTIPFSEFCQRDTEGKPKGGLAADSGSIQSFGLWVNAVAGSDAITDARVSGTLYYDSITAVTSSVEEVTLKPVK</sequence>
<dbReference type="Proteomes" id="UP000012589">
    <property type="component" value="Unassembled WGS sequence"/>
</dbReference>
<dbReference type="PATRIC" id="fig|1235802.3.peg.570"/>
<dbReference type="Pfam" id="PF02156">
    <property type="entry name" value="Glyco_hydro_26"/>
    <property type="match status" value="1"/>
</dbReference>
<dbReference type="InterPro" id="IPR017853">
    <property type="entry name" value="GH"/>
</dbReference>
<dbReference type="AlphaFoldDB" id="N2B5X4"/>
<feature type="chain" id="PRO_5004114177" description="GH26 domain-containing protein" evidence="5">
    <location>
        <begin position="24"/>
        <end position="958"/>
    </location>
</feature>
<evidence type="ECO:0000256" key="3">
    <source>
        <dbReference type="ARBA" id="ARBA00023295"/>
    </source>
</evidence>
<dbReference type="EMBL" id="AQFT01000015">
    <property type="protein sequence ID" value="EMZ37057.1"/>
    <property type="molecule type" value="Genomic_DNA"/>
</dbReference>
<accession>N2B5X4</accession>
<dbReference type="PROSITE" id="PS51764">
    <property type="entry name" value="GH26"/>
    <property type="match status" value="1"/>
</dbReference>
<dbReference type="Gene3D" id="3.20.20.80">
    <property type="entry name" value="Glycosidases"/>
    <property type="match status" value="1"/>
</dbReference>
<name>N2B5X4_9FIRM</name>
<dbReference type="GO" id="GO:0030245">
    <property type="term" value="P:cellulose catabolic process"/>
    <property type="evidence" value="ECO:0007669"/>
    <property type="project" value="InterPro"/>
</dbReference>
<protein>
    <recommendedName>
        <fullName evidence="6">GH26 domain-containing protein</fullName>
    </recommendedName>
</protein>
<evidence type="ECO:0000256" key="2">
    <source>
        <dbReference type="ARBA" id="ARBA00022801"/>
    </source>
</evidence>
<dbReference type="HOGENOM" id="CLU_006461_0_0_9"/>
<keyword evidence="5" id="KW-0732">Signal</keyword>
<dbReference type="InterPro" id="IPR022790">
    <property type="entry name" value="GH26_dom"/>
</dbReference>